<protein>
    <recommendedName>
        <fullName evidence="6">SURF1-like protein</fullName>
    </recommendedName>
</protein>
<dbReference type="EMBL" id="RJJQ01000002">
    <property type="protein sequence ID" value="RNI24656.1"/>
    <property type="molecule type" value="Genomic_DNA"/>
</dbReference>
<evidence type="ECO:0000256" key="5">
    <source>
        <dbReference type="ARBA" id="ARBA00023136"/>
    </source>
</evidence>
<organism evidence="8 9">
    <name type="scientific">Flexivirga caeni</name>
    <dbReference type="NCBI Taxonomy" id="2294115"/>
    <lineage>
        <taxon>Bacteria</taxon>
        <taxon>Bacillati</taxon>
        <taxon>Actinomycetota</taxon>
        <taxon>Actinomycetes</taxon>
        <taxon>Micrococcales</taxon>
        <taxon>Dermacoccaceae</taxon>
        <taxon>Flexivirga</taxon>
    </lineage>
</organism>
<keyword evidence="5 6" id="KW-0472">Membrane</keyword>
<comment type="subcellular location">
    <subcellularLocation>
        <location evidence="6">Cell membrane</location>
        <topology evidence="6">Multi-pass membrane protein</topology>
    </subcellularLocation>
    <subcellularLocation>
        <location evidence="1">Membrane</location>
    </subcellularLocation>
</comment>
<evidence type="ECO:0000256" key="4">
    <source>
        <dbReference type="ARBA" id="ARBA00022989"/>
    </source>
</evidence>
<comment type="similarity">
    <text evidence="2 6">Belongs to the SURF1 family.</text>
</comment>
<keyword evidence="9" id="KW-1185">Reference proteome</keyword>
<comment type="caution">
    <text evidence="8">The sequence shown here is derived from an EMBL/GenBank/DDBJ whole genome shotgun (WGS) entry which is preliminary data.</text>
</comment>
<dbReference type="CDD" id="cd06662">
    <property type="entry name" value="SURF1"/>
    <property type="match status" value="1"/>
</dbReference>
<evidence type="ECO:0000256" key="7">
    <source>
        <dbReference type="SAM" id="MobiDB-lite"/>
    </source>
</evidence>
<accession>A0A3M9MGL4</accession>
<dbReference type="InterPro" id="IPR002994">
    <property type="entry name" value="Surf1/Shy1"/>
</dbReference>
<sequence>MPPGYAGYRLHVLRRFFTRRWLTWLLVAIVWAVACVFLGRWQWHRFEGKKLSQHQLNDNYNADPVGITSILPTQDAVLSPNDTWKQVALHGSYLAAKRILVRNRPNDGYYGYEVVIPFRQTNGTTVLVDRGWINNGPTAEAPSAVPETPPGEITVVGWLRPGEPMKDKRSVPGQVNSIDLHQISGLTGQQLLGGAYVLMRTEKPAAAVTRHGLAPLPKPTPGDYAGVNLSYALQWWFGAAAGLVFYVVRLRREELESDETHPVKPKKVRIWDEEDE</sequence>
<evidence type="ECO:0000313" key="8">
    <source>
        <dbReference type="EMBL" id="RNI24656.1"/>
    </source>
</evidence>
<keyword evidence="6" id="KW-1003">Cell membrane</keyword>
<keyword evidence="4 6" id="KW-1133">Transmembrane helix</keyword>
<keyword evidence="3 6" id="KW-0812">Transmembrane</keyword>
<gene>
    <name evidence="8" type="ORF">EFY87_02825</name>
</gene>
<dbReference type="PANTHER" id="PTHR23427">
    <property type="entry name" value="SURFEIT LOCUS PROTEIN"/>
    <property type="match status" value="1"/>
</dbReference>
<evidence type="ECO:0000256" key="6">
    <source>
        <dbReference type="RuleBase" id="RU363076"/>
    </source>
</evidence>
<comment type="caution">
    <text evidence="6">Lacks conserved residue(s) required for the propagation of feature annotation.</text>
</comment>
<evidence type="ECO:0000256" key="2">
    <source>
        <dbReference type="ARBA" id="ARBA00007165"/>
    </source>
</evidence>
<proteinExistence type="inferred from homology"/>
<dbReference type="PANTHER" id="PTHR23427:SF2">
    <property type="entry name" value="SURFEIT LOCUS PROTEIN 1"/>
    <property type="match status" value="1"/>
</dbReference>
<evidence type="ECO:0000256" key="1">
    <source>
        <dbReference type="ARBA" id="ARBA00004370"/>
    </source>
</evidence>
<dbReference type="AlphaFoldDB" id="A0A3M9MGL4"/>
<dbReference type="PROSITE" id="PS50895">
    <property type="entry name" value="SURF1"/>
    <property type="match status" value="1"/>
</dbReference>
<dbReference type="Proteomes" id="UP000271678">
    <property type="component" value="Unassembled WGS sequence"/>
</dbReference>
<dbReference type="GO" id="GO:0005886">
    <property type="term" value="C:plasma membrane"/>
    <property type="evidence" value="ECO:0007669"/>
    <property type="project" value="UniProtKB-SubCell"/>
</dbReference>
<feature type="region of interest" description="Disordered" evidence="7">
    <location>
        <begin position="257"/>
        <end position="276"/>
    </location>
</feature>
<evidence type="ECO:0000256" key="3">
    <source>
        <dbReference type="ARBA" id="ARBA00022692"/>
    </source>
</evidence>
<reference evidence="8 9" key="1">
    <citation type="submission" date="2018-11" db="EMBL/GenBank/DDBJ databases">
        <title>Draft genome of Simplicispira Flexivirga sp. BO-16.</title>
        <authorList>
            <person name="Im W.T."/>
        </authorList>
    </citation>
    <scope>NUCLEOTIDE SEQUENCE [LARGE SCALE GENOMIC DNA]</scope>
    <source>
        <strain evidence="8 9">BO-16</strain>
    </source>
</reference>
<dbReference type="Pfam" id="PF02104">
    <property type="entry name" value="SURF1"/>
    <property type="match status" value="1"/>
</dbReference>
<name>A0A3M9MGL4_9MICO</name>
<feature type="transmembrane region" description="Helical" evidence="6">
    <location>
        <begin position="21"/>
        <end position="43"/>
    </location>
</feature>
<dbReference type="InterPro" id="IPR045214">
    <property type="entry name" value="Surf1/Surf4"/>
</dbReference>
<evidence type="ECO:0000313" key="9">
    <source>
        <dbReference type="Proteomes" id="UP000271678"/>
    </source>
</evidence>